<dbReference type="SUPFAM" id="SSF55681">
    <property type="entry name" value="Class II aaRS and biotin synthetases"/>
    <property type="match status" value="1"/>
</dbReference>
<dbReference type="PROSITE" id="PS50860">
    <property type="entry name" value="AA_TRNA_LIGASE_II_ALA"/>
    <property type="match status" value="1"/>
</dbReference>
<evidence type="ECO:0000256" key="10">
    <source>
        <dbReference type="ARBA" id="ARBA00023146"/>
    </source>
</evidence>
<dbReference type="Pfam" id="PF07973">
    <property type="entry name" value="tRNA_SAD"/>
    <property type="match status" value="1"/>
</dbReference>
<dbReference type="InterPro" id="IPR023033">
    <property type="entry name" value="Ala_tRNA_ligase_euk/bac"/>
</dbReference>
<dbReference type="EC" id="6.1.1.7" evidence="11"/>
<dbReference type="FunFam" id="3.10.310.40:FF:000001">
    <property type="entry name" value="Alanine--tRNA ligase"/>
    <property type="match status" value="1"/>
</dbReference>
<name>A0A9X2FFY9_9BACT</name>
<evidence type="ECO:0000256" key="5">
    <source>
        <dbReference type="ARBA" id="ARBA00022741"/>
    </source>
</evidence>
<dbReference type="GO" id="GO:0006419">
    <property type="term" value="P:alanyl-tRNA aminoacylation"/>
    <property type="evidence" value="ECO:0007669"/>
    <property type="project" value="UniProtKB-UniRule"/>
</dbReference>
<proteinExistence type="inferred from homology"/>
<dbReference type="Proteomes" id="UP001155241">
    <property type="component" value="Unassembled WGS sequence"/>
</dbReference>
<dbReference type="InterPro" id="IPR003156">
    <property type="entry name" value="DHHA1_dom"/>
</dbReference>
<dbReference type="Gene3D" id="3.10.310.40">
    <property type="match status" value="1"/>
</dbReference>
<dbReference type="SUPFAM" id="SSF55186">
    <property type="entry name" value="ThrRS/AlaRS common domain"/>
    <property type="match status" value="1"/>
</dbReference>
<evidence type="ECO:0000256" key="6">
    <source>
        <dbReference type="ARBA" id="ARBA00022833"/>
    </source>
</evidence>
<dbReference type="PANTHER" id="PTHR11777">
    <property type="entry name" value="ALANYL-TRNA SYNTHETASE"/>
    <property type="match status" value="1"/>
</dbReference>
<keyword evidence="10 11" id="KW-0030">Aminoacyl-tRNA synthetase</keyword>
<evidence type="ECO:0000256" key="11">
    <source>
        <dbReference type="HAMAP-Rule" id="MF_00036"/>
    </source>
</evidence>
<dbReference type="PRINTS" id="PR00980">
    <property type="entry name" value="TRNASYNTHALA"/>
</dbReference>
<dbReference type="Gene3D" id="3.30.930.10">
    <property type="entry name" value="Bira Bifunctional Protein, Domain 2"/>
    <property type="match status" value="1"/>
</dbReference>
<dbReference type="InterPro" id="IPR018163">
    <property type="entry name" value="Thr/Ala-tRNA-synth_IIc_edit"/>
</dbReference>
<gene>
    <name evidence="11 14" type="primary">alaS</name>
    <name evidence="14" type="ORF">NG895_06165</name>
</gene>
<comment type="subcellular location">
    <subcellularLocation>
        <location evidence="11">Cytoplasm</location>
    </subcellularLocation>
</comment>
<comment type="similarity">
    <text evidence="1 11">Belongs to the class-II aminoacyl-tRNA synthetase family.</text>
</comment>
<keyword evidence="9 11" id="KW-0648">Protein biosynthesis</keyword>
<dbReference type="Pfam" id="PF02272">
    <property type="entry name" value="DHHA1"/>
    <property type="match status" value="1"/>
</dbReference>
<evidence type="ECO:0000259" key="13">
    <source>
        <dbReference type="PROSITE" id="PS50860"/>
    </source>
</evidence>
<evidence type="ECO:0000256" key="2">
    <source>
        <dbReference type="ARBA" id="ARBA00022555"/>
    </source>
</evidence>
<evidence type="ECO:0000256" key="8">
    <source>
        <dbReference type="ARBA" id="ARBA00022884"/>
    </source>
</evidence>
<keyword evidence="2 11" id="KW-0820">tRNA-binding</keyword>
<keyword evidence="3 11" id="KW-0436">Ligase</keyword>
<evidence type="ECO:0000256" key="1">
    <source>
        <dbReference type="ARBA" id="ARBA00008226"/>
    </source>
</evidence>
<dbReference type="FunFam" id="3.30.980.10:FF:000004">
    <property type="entry name" value="Alanine--tRNA ligase, cytoplasmic"/>
    <property type="match status" value="1"/>
</dbReference>
<evidence type="ECO:0000313" key="15">
    <source>
        <dbReference type="Proteomes" id="UP001155241"/>
    </source>
</evidence>
<evidence type="ECO:0000256" key="3">
    <source>
        <dbReference type="ARBA" id="ARBA00022598"/>
    </source>
</evidence>
<dbReference type="Gene3D" id="2.40.30.130">
    <property type="match status" value="1"/>
</dbReference>
<feature type="binding site" evidence="11">
    <location>
        <position position="562"/>
    </location>
    <ligand>
        <name>Zn(2+)</name>
        <dbReference type="ChEBI" id="CHEBI:29105"/>
    </ligand>
</feature>
<dbReference type="SMART" id="SM00863">
    <property type="entry name" value="tRNA_SAD"/>
    <property type="match status" value="1"/>
</dbReference>
<organism evidence="14 15">
    <name type="scientific">Aeoliella straminimaris</name>
    <dbReference type="NCBI Taxonomy" id="2954799"/>
    <lineage>
        <taxon>Bacteria</taxon>
        <taxon>Pseudomonadati</taxon>
        <taxon>Planctomycetota</taxon>
        <taxon>Planctomycetia</taxon>
        <taxon>Pirellulales</taxon>
        <taxon>Lacipirellulaceae</taxon>
        <taxon>Aeoliella</taxon>
    </lineage>
</organism>
<dbReference type="InterPro" id="IPR002318">
    <property type="entry name" value="Ala-tRNA-lgiase_IIc"/>
</dbReference>
<dbReference type="GO" id="GO:0004813">
    <property type="term" value="F:alanine-tRNA ligase activity"/>
    <property type="evidence" value="ECO:0007669"/>
    <property type="project" value="UniProtKB-UniRule"/>
</dbReference>
<dbReference type="InterPro" id="IPR018162">
    <property type="entry name" value="Ala-tRNA-ligase_IIc_anticod-bd"/>
</dbReference>
<evidence type="ECO:0000313" key="14">
    <source>
        <dbReference type="EMBL" id="MCO6043486.1"/>
    </source>
</evidence>
<keyword evidence="5 11" id="KW-0547">Nucleotide-binding</keyword>
<dbReference type="CDD" id="cd00673">
    <property type="entry name" value="AlaRS_core"/>
    <property type="match status" value="1"/>
</dbReference>
<keyword evidence="8 11" id="KW-0694">RNA-binding</keyword>
<comment type="caution">
    <text evidence="14">The sequence shown here is derived from an EMBL/GenBank/DDBJ whole genome shotgun (WGS) entry which is preliminary data.</text>
</comment>
<evidence type="ECO:0000256" key="7">
    <source>
        <dbReference type="ARBA" id="ARBA00022840"/>
    </source>
</evidence>
<evidence type="ECO:0000256" key="12">
    <source>
        <dbReference type="SAM" id="MobiDB-lite"/>
    </source>
</evidence>
<dbReference type="SUPFAM" id="SSF50447">
    <property type="entry name" value="Translation proteins"/>
    <property type="match status" value="1"/>
</dbReference>
<comment type="function">
    <text evidence="11">Catalyzes the attachment of alanine to tRNA(Ala) in a two-step reaction: alanine is first activated by ATP to form Ala-AMP and then transferred to the acceptor end of tRNA(Ala). Also edits incorrectly charged Ser-tRNA(Ala) and Gly-tRNA(Ala) via its editing domain.</text>
</comment>
<dbReference type="Gene3D" id="3.30.54.20">
    <property type="match status" value="1"/>
</dbReference>
<reference evidence="14" key="1">
    <citation type="submission" date="2022-06" db="EMBL/GenBank/DDBJ databases">
        <title>Aeoliella straminimaris, a novel planctomycete from sediments.</title>
        <authorList>
            <person name="Vitorino I.R."/>
            <person name="Lage O.M."/>
        </authorList>
    </citation>
    <scope>NUCLEOTIDE SEQUENCE</scope>
    <source>
        <strain evidence="14">ICT_H6.2</strain>
    </source>
</reference>
<dbReference type="HAMAP" id="MF_00036_B">
    <property type="entry name" value="Ala_tRNA_synth_B"/>
    <property type="match status" value="1"/>
</dbReference>
<protein>
    <recommendedName>
        <fullName evidence="11">Alanine--tRNA ligase</fullName>
        <ecNumber evidence="11">6.1.1.7</ecNumber>
    </recommendedName>
    <alternativeName>
        <fullName evidence="11">Alanyl-tRNA synthetase</fullName>
        <shortName evidence="11">AlaRS</shortName>
    </alternativeName>
</protein>
<feature type="domain" description="Alanyl-transfer RNA synthetases family profile" evidence="13">
    <location>
        <begin position="1"/>
        <end position="712"/>
    </location>
</feature>
<dbReference type="SUPFAM" id="SSF101353">
    <property type="entry name" value="Putative anticodon-binding domain of alanyl-tRNA synthetase (AlaRS)"/>
    <property type="match status" value="1"/>
</dbReference>
<dbReference type="Pfam" id="PF01411">
    <property type="entry name" value="tRNA-synt_2c"/>
    <property type="match status" value="1"/>
</dbReference>
<dbReference type="FunFam" id="2.40.30.130:FF:000001">
    <property type="entry name" value="Alanine--tRNA ligase"/>
    <property type="match status" value="1"/>
</dbReference>
<dbReference type="GO" id="GO:0008270">
    <property type="term" value="F:zinc ion binding"/>
    <property type="evidence" value="ECO:0007669"/>
    <property type="project" value="UniProtKB-UniRule"/>
</dbReference>
<sequence length="943" mass="103142">MKTDELREKYLSFFETKGHTRVASDVLVPTWDPSVLFTPAGMNQFKDHFLGKVKLDFTRATTCQKCMRTGDIDNVGRTPRHHTFFEMLGNFSFGDYFKDEAIHWAWEFLTDKKWLGLPPETLSVTVYKDDQQAADIWHEKIGVPTSRISYEEEDENFWPASAPSQGPDGVCGPCSEIYYTAPGREALEIWNLVFTQFNRVGDPPDNLRPLPSKNIDTGMGLERTAAALQDVETNFHIDILMPIVQAAAEVCGVKYEYHSENGRRLRRITDHVRACTFAVHENVYPGANKEKYVVKRLLRRAVLDGHQIGLRDPFLCKIVPTVVEMMAGTYPELKETTERVAGVIEKEEANFFATIDGGLNRIEQSFDEMRKENRTTVDGHVAADLYQTFGVPPELFESLAAEHNLAFDWDGYEQAMLEHGEASGKLTHTVMGSKGPIDSLKQVHHKTDFLGYDVTEASATVLGIIAGKAPNDHLCDKMEEIGHEDPVRIVLDKTPFYGESGGQVGDVGKLMGAGFEFDVIDTQKDGELFVHIGHLKSGVMSEGDTVQAAVDTGRRDAIRRAHSATHLLHHALRKHLGDHAQQQGSKVEADWLRFDFTNLSPVTPEQLAAITEDVTSDVATAAEVKWETLPLAEARKQGAMMLFGEKYPDPVRMVSMGPLSAGTNSRELCGGTHLTNTKQVGAFEIISEEGVSAGTRRIVALTGQRAEQQVVETTTALDKTAKLLSCAASQVPEAVTALLAEQRSLKKLLSSGGAASDEPGPKLSSPTDQLSYQQAKITLTEAGRLLSVAPLAVPERVESLLSEVESMKRQLAERDAAGPLSADKLLESATKIGATTVVVAETPGAPQNLMRQLIDQLRAKEDSVAVLLAAREGDEKVTLIAGISKDLQQAKVSAGKWIGPVAKTLGGGGGGRPDMAQAGGKQPEKLPEALEVALKTIKEMIDA</sequence>
<evidence type="ECO:0000256" key="9">
    <source>
        <dbReference type="ARBA" id="ARBA00022917"/>
    </source>
</evidence>
<dbReference type="InterPro" id="IPR045864">
    <property type="entry name" value="aa-tRNA-synth_II/BPL/LPL"/>
</dbReference>
<feature type="region of interest" description="Disordered" evidence="12">
    <location>
        <begin position="750"/>
        <end position="769"/>
    </location>
</feature>
<dbReference type="InterPro" id="IPR009000">
    <property type="entry name" value="Transl_B-barrel_sf"/>
</dbReference>
<dbReference type="InterPro" id="IPR050058">
    <property type="entry name" value="Ala-tRNA_ligase"/>
</dbReference>
<dbReference type="GO" id="GO:0005829">
    <property type="term" value="C:cytosol"/>
    <property type="evidence" value="ECO:0007669"/>
    <property type="project" value="TreeGrafter"/>
</dbReference>
<comment type="catalytic activity">
    <reaction evidence="11">
        <text>tRNA(Ala) + L-alanine + ATP = L-alanyl-tRNA(Ala) + AMP + diphosphate</text>
        <dbReference type="Rhea" id="RHEA:12540"/>
        <dbReference type="Rhea" id="RHEA-COMP:9657"/>
        <dbReference type="Rhea" id="RHEA-COMP:9923"/>
        <dbReference type="ChEBI" id="CHEBI:30616"/>
        <dbReference type="ChEBI" id="CHEBI:33019"/>
        <dbReference type="ChEBI" id="CHEBI:57972"/>
        <dbReference type="ChEBI" id="CHEBI:78442"/>
        <dbReference type="ChEBI" id="CHEBI:78497"/>
        <dbReference type="ChEBI" id="CHEBI:456215"/>
        <dbReference type="EC" id="6.1.1.7"/>
    </reaction>
</comment>
<dbReference type="EMBL" id="JAMXLR010000024">
    <property type="protein sequence ID" value="MCO6043486.1"/>
    <property type="molecule type" value="Genomic_DNA"/>
</dbReference>
<dbReference type="InterPro" id="IPR018165">
    <property type="entry name" value="Ala-tRNA-synth_IIc_core"/>
</dbReference>
<dbReference type="GO" id="GO:0002161">
    <property type="term" value="F:aminoacyl-tRNA deacylase activity"/>
    <property type="evidence" value="ECO:0007669"/>
    <property type="project" value="TreeGrafter"/>
</dbReference>
<dbReference type="RefSeq" id="WP_252851592.1">
    <property type="nucleotide sequence ID" value="NZ_JAMXLR010000024.1"/>
</dbReference>
<keyword evidence="6 11" id="KW-0862">Zinc</keyword>
<dbReference type="GO" id="GO:0000049">
    <property type="term" value="F:tRNA binding"/>
    <property type="evidence" value="ECO:0007669"/>
    <property type="project" value="UniProtKB-KW"/>
</dbReference>
<comment type="domain">
    <text evidence="11">Consists of three domains; the N-terminal catalytic domain, the editing domain and the C-terminal C-Ala domain. The editing domain removes incorrectly charged amino acids, while the C-Ala domain, along with tRNA(Ala), serves as a bridge to cooperatively bring together the editing and aminoacylation centers thus stimulating deacylation of misacylated tRNAs.</text>
</comment>
<evidence type="ECO:0000256" key="4">
    <source>
        <dbReference type="ARBA" id="ARBA00022723"/>
    </source>
</evidence>
<dbReference type="NCBIfam" id="TIGR00344">
    <property type="entry name" value="alaS"/>
    <property type="match status" value="1"/>
</dbReference>
<dbReference type="GO" id="GO:0005524">
    <property type="term" value="F:ATP binding"/>
    <property type="evidence" value="ECO:0007669"/>
    <property type="project" value="UniProtKB-UniRule"/>
</dbReference>
<feature type="binding site" evidence="11">
    <location>
        <position position="669"/>
    </location>
    <ligand>
        <name>Zn(2+)</name>
        <dbReference type="ChEBI" id="CHEBI:29105"/>
    </ligand>
</feature>
<keyword evidence="11" id="KW-0963">Cytoplasm</keyword>
<keyword evidence="7 11" id="KW-0067">ATP-binding</keyword>
<dbReference type="InterPro" id="IPR012947">
    <property type="entry name" value="tRNA_SAD"/>
</dbReference>
<dbReference type="AlphaFoldDB" id="A0A9X2FFY9"/>
<accession>A0A9X2FFY9</accession>
<dbReference type="InterPro" id="IPR018164">
    <property type="entry name" value="Ala-tRNA-synth_IIc_N"/>
</dbReference>
<dbReference type="Gene3D" id="3.30.980.10">
    <property type="entry name" value="Threonyl-trna Synthetase, Chain A, domain 2"/>
    <property type="match status" value="1"/>
</dbReference>
<comment type="cofactor">
    <cofactor evidence="11">
        <name>Zn(2+)</name>
        <dbReference type="ChEBI" id="CHEBI:29105"/>
    </cofactor>
    <text evidence="11">Binds 1 zinc ion per subunit.</text>
</comment>
<feature type="binding site" evidence="11">
    <location>
        <position position="566"/>
    </location>
    <ligand>
        <name>Zn(2+)</name>
        <dbReference type="ChEBI" id="CHEBI:29105"/>
    </ligand>
</feature>
<keyword evidence="15" id="KW-1185">Reference proteome</keyword>
<feature type="binding site" evidence="11">
    <location>
        <position position="673"/>
    </location>
    <ligand>
        <name>Zn(2+)</name>
        <dbReference type="ChEBI" id="CHEBI:29105"/>
    </ligand>
</feature>
<keyword evidence="4 11" id="KW-0479">Metal-binding</keyword>
<dbReference type="PANTHER" id="PTHR11777:SF9">
    <property type="entry name" value="ALANINE--TRNA LIGASE, CYTOPLASMIC"/>
    <property type="match status" value="1"/>
</dbReference>